<proteinExistence type="predicted"/>
<dbReference type="EMBL" id="CMJT01000008">
    <property type="protein sequence ID" value="CKA94688.1"/>
    <property type="molecule type" value="Genomic_DNA"/>
</dbReference>
<reference evidence="2" key="1">
    <citation type="submission" date="2015-03" db="EMBL/GenBank/DDBJ databases">
        <authorList>
            <consortium name="Pathogen Informatics"/>
        </authorList>
    </citation>
    <scope>NUCLEOTIDE SEQUENCE [LARGE SCALE GENOMIC DNA]</scope>
    <source>
        <strain evidence="2">SMRU2248</strain>
    </source>
</reference>
<dbReference type="RefSeq" id="WP_050261587.1">
    <property type="nucleotide sequence ID" value="NZ_CMJT01000008.1"/>
</dbReference>
<gene>
    <name evidence="1" type="ORF">ERS021757_01066</name>
</gene>
<dbReference type="Proteomes" id="UP000041827">
    <property type="component" value="Unassembled WGS sequence"/>
</dbReference>
<name>A0A0T8U833_9STRE</name>
<evidence type="ECO:0000313" key="2">
    <source>
        <dbReference type="Proteomes" id="UP000041827"/>
    </source>
</evidence>
<accession>A0A0T8U833</accession>
<dbReference type="AlphaFoldDB" id="A0A0T8U833"/>
<protein>
    <submittedName>
        <fullName evidence="1">Uncharacterized protein</fullName>
    </submittedName>
</protein>
<sequence>MKYKVTEYHSDFQEEQTGTCELCFGTAWVENGSITVEDENGTETEIYLTVWDWGDYDTIYIDNVVNFSAWLQEREVDPIVEETEPWSWLHELVEKYNEELEDDGRFKAKS</sequence>
<organism evidence="1 2">
    <name type="scientific">Streptococcus pseudopneumoniae</name>
    <dbReference type="NCBI Taxonomy" id="257758"/>
    <lineage>
        <taxon>Bacteria</taxon>
        <taxon>Bacillati</taxon>
        <taxon>Bacillota</taxon>
        <taxon>Bacilli</taxon>
        <taxon>Lactobacillales</taxon>
        <taxon>Streptococcaceae</taxon>
        <taxon>Streptococcus</taxon>
    </lineage>
</organism>
<evidence type="ECO:0000313" key="1">
    <source>
        <dbReference type="EMBL" id="CKA94688.1"/>
    </source>
</evidence>